<dbReference type="Proteomes" id="UP000489600">
    <property type="component" value="Unassembled WGS sequence"/>
</dbReference>
<accession>A0A565CPE9</accession>
<feature type="compositionally biased region" description="Polar residues" evidence="1">
    <location>
        <begin position="88"/>
        <end position="98"/>
    </location>
</feature>
<feature type="region of interest" description="Disordered" evidence="1">
    <location>
        <begin position="205"/>
        <end position="236"/>
    </location>
</feature>
<feature type="region of interest" description="Disordered" evidence="1">
    <location>
        <begin position="159"/>
        <end position="182"/>
    </location>
</feature>
<comment type="caution">
    <text evidence="2">The sequence shown here is derived from an EMBL/GenBank/DDBJ whole genome shotgun (WGS) entry which is preliminary data.</text>
</comment>
<name>A0A565CPE9_9BRAS</name>
<evidence type="ECO:0000313" key="2">
    <source>
        <dbReference type="EMBL" id="VVB15580.1"/>
    </source>
</evidence>
<evidence type="ECO:0000313" key="3">
    <source>
        <dbReference type="Proteomes" id="UP000489600"/>
    </source>
</evidence>
<dbReference type="InterPro" id="IPR004252">
    <property type="entry name" value="Probable_transposase_24"/>
</dbReference>
<dbReference type="AlphaFoldDB" id="A0A565CPE9"/>
<protein>
    <submittedName>
        <fullName evidence="2">Uncharacterized protein</fullName>
    </submittedName>
</protein>
<dbReference type="EMBL" id="CABITT030000008">
    <property type="protein sequence ID" value="VVB15580.1"/>
    <property type="molecule type" value="Genomic_DNA"/>
</dbReference>
<evidence type="ECO:0000256" key="1">
    <source>
        <dbReference type="SAM" id="MobiDB-lite"/>
    </source>
</evidence>
<proteinExistence type="predicted"/>
<organism evidence="2 3">
    <name type="scientific">Arabis nemorensis</name>
    <dbReference type="NCBI Taxonomy" id="586526"/>
    <lineage>
        <taxon>Eukaryota</taxon>
        <taxon>Viridiplantae</taxon>
        <taxon>Streptophyta</taxon>
        <taxon>Embryophyta</taxon>
        <taxon>Tracheophyta</taxon>
        <taxon>Spermatophyta</taxon>
        <taxon>Magnoliopsida</taxon>
        <taxon>eudicotyledons</taxon>
        <taxon>Gunneridae</taxon>
        <taxon>Pentapetalae</taxon>
        <taxon>rosids</taxon>
        <taxon>malvids</taxon>
        <taxon>Brassicales</taxon>
        <taxon>Brassicaceae</taxon>
        <taxon>Arabideae</taxon>
        <taxon>Arabis</taxon>
    </lineage>
</organism>
<reference evidence="2" key="1">
    <citation type="submission" date="2019-07" db="EMBL/GenBank/DDBJ databases">
        <authorList>
            <person name="Dittberner H."/>
        </authorList>
    </citation>
    <scope>NUCLEOTIDE SEQUENCE [LARGE SCALE GENOMIC DNA]</scope>
</reference>
<dbReference type="Pfam" id="PF03004">
    <property type="entry name" value="Transposase_24"/>
    <property type="match status" value="1"/>
</dbReference>
<feature type="compositionally biased region" description="Basic and acidic residues" evidence="1">
    <location>
        <begin position="1"/>
        <end position="12"/>
    </location>
</feature>
<sequence>MNQFWKTHETQDKSATASQCRNSDCGGLGIAKHEEFGHHVSWGEVFQRTHTKPDGTFVDFKAQQVHEAYEKQLNEAMSEEDLQGPGISGNSSQRSTQRTLTIEEKNEIFRKCTQTDPKGIIFGLGELPLMVDSRKGKESFARSTVPEFSQIQDQLHEAQRKIDAQEEKNARRDEEHRKAQEKISEMSKLLRYLKNKDPLIAEYMDKQDEQENSPTDVPASAQDKEPGSTPLDPPASTTAYSPLISNMNFLFIFFGFY</sequence>
<feature type="region of interest" description="Disordered" evidence="1">
    <location>
        <begin position="1"/>
        <end position="21"/>
    </location>
</feature>
<feature type="region of interest" description="Disordered" evidence="1">
    <location>
        <begin position="78"/>
        <end position="98"/>
    </location>
</feature>
<keyword evidence="3" id="KW-1185">Reference proteome</keyword>
<gene>
    <name evidence="2" type="ORF">ANE_LOCUS26024</name>
</gene>
<dbReference type="OrthoDB" id="1112268at2759"/>